<protein>
    <recommendedName>
        <fullName evidence="3">DUF4412 domain-containing protein</fullName>
    </recommendedName>
</protein>
<dbReference type="PROSITE" id="PS51257">
    <property type="entry name" value="PROKAR_LIPOPROTEIN"/>
    <property type="match status" value="1"/>
</dbReference>
<gene>
    <name evidence="1" type="ORF">MQE36_09055</name>
</gene>
<name>A0ABY3YH07_9FLAO</name>
<proteinExistence type="predicted"/>
<keyword evidence="2" id="KW-1185">Reference proteome</keyword>
<organism evidence="1 2">
    <name type="scientific">Zhouia spongiae</name>
    <dbReference type="NCBI Taxonomy" id="2202721"/>
    <lineage>
        <taxon>Bacteria</taxon>
        <taxon>Pseudomonadati</taxon>
        <taxon>Bacteroidota</taxon>
        <taxon>Flavobacteriia</taxon>
        <taxon>Flavobacteriales</taxon>
        <taxon>Flavobacteriaceae</taxon>
        <taxon>Zhouia</taxon>
    </lineage>
</organism>
<accession>A0ABY3YH07</accession>
<evidence type="ECO:0000313" key="1">
    <source>
        <dbReference type="EMBL" id="UNY97245.1"/>
    </source>
</evidence>
<evidence type="ECO:0000313" key="2">
    <source>
        <dbReference type="Proteomes" id="UP000829476"/>
    </source>
</evidence>
<evidence type="ECO:0008006" key="3">
    <source>
        <dbReference type="Google" id="ProtNLM"/>
    </source>
</evidence>
<dbReference type="Proteomes" id="UP000829476">
    <property type="component" value="Chromosome"/>
</dbReference>
<dbReference type="RefSeq" id="WP_242935659.1">
    <property type="nucleotide sequence ID" value="NZ_CP094326.1"/>
</dbReference>
<sequence length="310" mass="34860">MKNIIFLLILNVAIVSCKQKQDKSTTNVIAQSSGFNIQNTNRHTTENFTEGTIDIDIYFPGNDLSDLLKKTDLSKGSIEQQMESMMASLSQEKKDRINKTMKGNPIIALQIMMAPLLKNTVFVKENMVTAKCDGLTYHLENTLNVKSSTGTVYMASQTNRSNAITLNYDEDFFGEGQFQTKIDSDAYDRQETNEIKVIAGYKCKKSIYKLKVTSPMSIEKLEVWTSEQMPKSLNFIHPYYLEEEHGIMKIDLFPVINESKDAALVYEFKTVSPGAVSDSDLSIVKTEPVYNAKTDLEQIATKLMGIMFGG</sequence>
<dbReference type="EMBL" id="CP094326">
    <property type="protein sequence ID" value="UNY97245.1"/>
    <property type="molecule type" value="Genomic_DNA"/>
</dbReference>
<reference evidence="1 2" key="1">
    <citation type="journal article" date="2018" name="Int. J. Syst. Evol. Microbiol.">
        <title>Zhouia spongiae sp. nov., isolated from a marine sponge.</title>
        <authorList>
            <person name="Zhuang L."/>
            <person name="Lin B."/>
            <person name="Qin F."/>
            <person name="Luo L."/>
        </authorList>
    </citation>
    <scope>NUCLEOTIDE SEQUENCE [LARGE SCALE GENOMIC DNA]</scope>
    <source>
        <strain evidence="1 2">HN-Y44</strain>
    </source>
</reference>